<dbReference type="SMART" id="SM00849">
    <property type="entry name" value="Lactamase_B"/>
    <property type="match status" value="1"/>
</dbReference>
<dbReference type="PANTHER" id="PTHR30619:SF1">
    <property type="entry name" value="RECOMBINATION PROTEIN 2"/>
    <property type="match status" value="1"/>
</dbReference>
<dbReference type="Pfam" id="PF03772">
    <property type="entry name" value="Competence"/>
    <property type="match status" value="1"/>
</dbReference>
<protein>
    <recommendedName>
        <fullName evidence="8">Metallo-beta-lactamase domain-containing protein</fullName>
    </recommendedName>
</protein>
<keyword evidence="10" id="KW-1185">Reference proteome</keyword>
<reference evidence="10" key="1">
    <citation type="journal article" date="2019" name="Int. J. Syst. Evol. Microbiol.">
        <title>The Global Catalogue of Microorganisms (GCM) 10K type strain sequencing project: providing services to taxonomists for standard genome sequencing and annotation.</title>
        <authorList>
            <consortium name="The Broad Institute Genomics Platform"/>
            <consortium name="The Broad Institute Genome Sequencing Center for Infectious Disease"/>
            <person name="Wu L."/>
            <person name="Ma J."/>
        </authorList>
    </citation>
    <scope>NUCLEOTIDE SEQUENCE [LARGE SCALE GENOMIC DNA]</scope>
    <source>
        <strain evidence="10">JCM 16902</strain>
    </source>
</reference>
<evidence type="ECO:0000256" key="7">
    <source>
        <dbReference type="SAM" id="Phobius"/>
    </source>
</evidence>
<evidence type="ECO:0000259" key="8">
    <source>
        <dbReference type="SMART" id="SM00849"/>
    </source>
</evidence>
<dbReference type="InterPro" id="IPR004477">
    <property type="entry name" value="ComEC_N"/>
</dbReference>
<keyword evidence="2" id="KW-1003">Cell membrane</keyword>
<dbReference type="InterPro" id="IPR052159">
    <property type="entry name" value="Competence_DNA_uptake"/>
</dbReference>
<feature type="transmembrane region" description="Helical" evidence="7">
    <location>
        <begin position="316"/>
        <end position="337"/>
    </location>
</feature>
<comment type="subcellular location">
    <subcellularLocation>
        <location evidence="1">Cell membrane</location>
        <topology evidence="1">Multi-pass membrane protein</topology>
    </subcellularLocation>
</comment>
<feature type="transmembrane region" description="Helical" evidence="7">
    <location>
        <begin position="290"/>
        <end position="309"/>
    </location>
</feature>
<keyword evidence="4 7" id="KW-1133">Transmembrane helix</keyword>
<feature type="transmembrane region" description="Helical" evidence="7">
    <location>
        <begin position="194"/>
        <end position="215"/>
    </location>
</feature>
<evidence type="ECO:0000256" key="4">
    <source>
        <dbReference type="ARBA" id="ARBA00022989"/>
    </source>
</evidence>
<dbReference type="PANTHER" id="PTHR30619">
    <property type="entry name" value="DNA INTERNALIZATION/COMPETENCE PROTEIN COMEC/REC2"/>
    <property type="match status" value="1"/>
</dbReference>
<dbReference type="Proteomes" id="UP001501074">
    <property type="component" value="Unassembled WGS sequence"/>
</dbReference>
<dbReference type="NCBIfam" id="TIGR00360">
    <property type="entry name" value="ComEC_N-term"/>
    <property type="match status" value="1"/>
</dbReference>
<name>A0ABP7A348_9ACTN</name>
<dbReference type="Pfam" id="PF00753">
    <property type="entry name" value="Lactamase_B"/>
    <property type="match status" value="1"/>
</dbReference>
<evidence type="ECO:0000256" key="1">
    <source>
        <dbReference type="ARBA" id="ARBA00004651"/>
    </source>
</evidence>
<proteinExistence type="predicted"/>
<dbReference type="RefSeq" id="WP_231481409.1">
    <property type="nucleotide sequence ID" value="NZ_BAAAZO010000009.1"/>
</dbReference>
<evidence type="ECO:0000313" key="9">
    <source>
        <dbReference type="EMBL" id="GAA3624001.1"/>
    </source>
</evidence>
<dbReference type="EMBL" id="BAAAZO010000009">
    <property type="protein sequence ID" value="GAA3624001.1"/>
    <property type="molecule type" value="Genomic_DNA"/>
</dbReference>
<comment type="caution">
    <text evidence="9">The sequence shown here is derived from an EMBL/GenBank/DDBJ whole genome shotgun (WGS) entry which is preliminary data.</text>
</comment>
<keyword evidence="3 7" id="KW-0812">Transmembrane</keyword>
<dbReference type="InterPro" id="IPR001279">
    <property type="entry name" value="Metallo-B-lactamas"/>
</dbReference>
<feature type="transmembrane region" description="Helical" evidence="7">
    <location>
        <begin position="439"/>
        <end position="456"/>
    </location>
</feature>
<dbReference type="Gene3D" id="3.60.15.10">
    <property type="entry name" value="Ribonuclease Z/Hydroxyacylglutathione hydrolase-like"/>
    <property type="match status" value="2"/>
</dbReference>
<gene>
    <name evidence="9" type="ORF">GCM10022223_46270</name>
</gene>
<sequence length="847" mass="85730">MTTWVAGLLLVLALVAPVTAVTGLRLLHREHDPLTAVAARGMTITFEGRVSGDPKRLSATSFGSGPLYLVRLGIRRVAARQRTVASSAQLVVFGTGGWGDLVAGQEVRASGRVRPADPGQAEVAVTFARSGPVIRYPGSWPWRFAEHLREGLREACSGLPDDARGLLPALVVGDTSGLDPDLEADLQAGGLTHLTAVSGSNVAILGAVTFVLIGALRGGRRVQAAGTVLVIVGFVVLARPEPSVLRAAVMGVLALAGALMARRGAGVPMLAATVVILLGVDPWLARSFGFALSVLATAGLLLLVPIWLYRLRRWPTAPVLSLCVPVAAQVVTAPVTVLLDPVVSLVSVPANLLVDAAVAPATVAGVVAAALSPVWPGGASAVAWVGGLATEWIAAVAHRAADVPAGSLPWPDGLGGAVLLAALSLLVISLLMRGAWRTAALLPLVLGACLVLPRWIPVLPGSGPPTDWTVVQCDVGQGSATAIRSGPDRAVLVDAGPDPALADRCLRRIGVHHLDLVLVTHFHADHAEGLEGALDGRGDPPVYVSPVALPPAQARDVTHLSPGGRTIPVTTEVTGTAGTGAWRVSWRLIPPPASAIRAGLAATSEPEGEKINNVSVVLLAQVRGLRVAALGDAEPEAQRALLRTLSAVPGVVTGGVPGTASGAAPGTVSGGVRVTASGDGRPGHGRQPGTVSGDVAGTVPGDVAGTVRGDVAGTVPGDVAGTVPGDVAGTVAGSGPGFVHDAVPGVVPGVVHGSVPATVPDRMLGSGGVDVVVLSHHGSANQEERLYRFLHPRVVLIGVGADNDYGHPAPKALAMLRRIGAAAFRTDTQGQIAVTGGPGDLRVVTAG</sequence>
<evidence type="ECO:0000256" key="2">
    <source>
        <dbReference type="ARBA" id="ARBA00022475"/>
    </source>
</evidence>
<keyword evidence="5 7" id="KW-0472">Membrane</keyword>
<evidence type="ECO:0000256" key="3">
    <source>
        <dbReference type="ARBA" id="ARBA00022692"/>
    </source>
</evidence>
<organism evidence="9 10">
    <name type="scientific">Kineosporia mesophila</name>
    <dbReference type="NCBI Taxonomy" id="566012"/>
    <lineage>
        <taxon>Bacteria</taxon>
        <taxon>Bacillati</taxon>
        <taxon>Actinomycetota</taxon>
        <taxon>Actinomycetes</taxon>
        <taxon>Kineosporiales</taxon>
        <taxon>Kineosporiaceae</taxon>
        <taxon>Kineosporia</taxon>
    </lineage>
</organism>
<dbReference type="InterPro" id="IPR036866">
    <property type="entry name" value="RibonucZ/Hydroxyglut_hydro"/>
</dbReference>
<feature type="transmembrane region" description="Helical" evidence="7">
    <location>
        <begin position="382"/>
        <end position="401"/>
    </location>
</feature>
<accession>A0ABP7A348</accession>
<feature type="transmembrane region" description="Helical" evidence="7">
    <location>
        <begin position="413"/>
        <end position="432"/>
    </location>
</feature>
<feature type="transmembrane region" description="Helical" evidence="7">
    <location>
        <begin position="357"/>
        <end position="375"/>
    </location>
</feature>
<evidence type="ECO:0000256" key="6">
    <source>
        <dbReference type="SAM" id="MobiDB-lite"/>
    </source>
</evidence>
<evidence type="ECO:0000256" key="5">
    <source>
        <dbReference type="ARBA" id="ARBA00023136"/>
    </source>
</evidence>
<feature type="transmembrane region" description="Helical" evidence="7">
    <location>
        <begin position="222"/>
        <end position="238"/>
    </location>
</feature>
<feature type="domain" description="Metallo-beta-lactamase" evidence="8">
    <location>
        <begin position="477"/>
        <end position="659"/>
    </location>
</feature>
<feature type="region of interest" description="Disordered" evidence="6">
    <location>
        <begin position="675"/>
        <end position="695"/>
    </location>
</feature>
<evidence type="ECO:0000313" key="10">
    <source>
        <dbReference type="Proteomes" id="UP001501074"/>
    </source>
</evidence>
<dbReference type="SUPFAM" id="SSF56281">
    <property type="entry name" value="Metallo-hydrolase/oxidoreductase"/>
    <property type="match status" value="1"/>
</dbReference>
<feature type="transmembrane region" description="Helical" evidence="7">
    <location>
        <begin position="244"/>
        <end position="260"/>
    </location>
</feature>